<accession>C1F6T2</accession>
<evidence type="ECO:0000313" key="2">
    <source>
        <dbReference type="Proteomes" id="UP000002207"/>
    </source>
</evidence>
<sequence>MAYMHLEVTNEQNREIDSQKICEVRSEVILH</sequence>
<proteinExistence type="predicted"/>
<dbReference type="InParanoid" id="C1F6T2"/>
<protein>
    <submittedName>
        <fullName evidence="1">Uncharacterized protein</fullName>
    </submittedName>
</protein>
<name>C1F6T2_ACIC5</name>
<evidence type="ECO:0000313" key="1">
    <source>
        <dbReference type="EMBL" id="ACO34560.1"/>
    </source>
</evidence>
<organism evidence="1 2">
    <name type="scientific">Acidobacterium capsulatum (strain ATCC 51196 / DSM 11244 / BCRC 80197 / JCM 7670 / NBRC 15755 / NCIMB 13165 / 161)</name>
    <dbReference type="NCBI Taxonomy" id="240015"/>
    <lineage>
        <taxon>Bacteria</taxon>
        <taxon>Pseudomonadati</taxon>
        <taxon>Acidobacteriota</taxon>
        <taxon>Terriglobia</taxon>
        <taxon>Terriglobales</taxon>
        <taxon>Acidobacteriaceae</taxon>
        <taxon>Acidobacterium</taxon>
    </lineage>
</organism>
<keyword evidence="2" id="KW-1185">Reference proteome</keyword>
<dbReference type="AlphaFoldDB" id="C1F6T2"/>
<dbReference type="Proteomes" id="UP000002207">
    <property type="component" value="Chromosome"/>
</dbReference>
<gene>
    <name evidence="1" type="ordered locus">ACP_1590</name>
</gene>
<dbReference type="HOGENOM" id="CLU_3394625_0_0_0"/>
<dbReference type="KEGG" id="aca:ACP_1590"/>
<reference evidence="1 2" key="1">
    <citation type="journal article" date="2009" name="Appl. Environ. Microbiol.">
        <title>Three genomes from the phylum Acidobacteria provide insight into the lifestyles of these microorganisms in soils.</title>
        <authorList>
            <person name="Ward N.L."/>
            <person name="Challacombe J.F."/>
            <person name="Janssen P.H."/>
            <person name="Henrissat B."/>
            <person name="Coutinho P.M."/>
            <person name="Wu M."/>
            <person name="Xie G."/>
            <person name="Haft D.H."/>
            <person name="Sait M."/>
            <person name="Badger J."/>
            <person name="Barabote R.D."/>
            <person name="Bradley B."/>
            <person name="Brettin T.S."/>
            <person name="Brinkac L.M."/>
            <person name="Bruce D."/>
            <person name="Creasy T."/>
            <person name="Daugherty S.C."/>
            <person name="Davidsen T.M."/>
            <person name="DeBoy R.T."/>
            <person name="Detter J.C."/>
            <person name="Dodson R.J."/>
            <person name="Durkin A.S."/>
            <person name="Ganapathy A."/>
            <person name="Gwinn-Giglio M."/>
            <person name="Han C.S."/>
            <person name="Khouri H."/>
            <person name="Kiss H."/>
            <person name="Kothari S.P."/>
            <person name="Madupu R."/>
            <person name="Nelson K.E."/>
            <person name="Nelson W.C."/>
            <person name="Paulsen I."/>
            <person name="Penn K."/>
            <person name="Ren Q."/>
            <person name="Rosovitz M.J."/>
            <person name="Selengut J.D."/>
            <person name="Shrivastava S."/>
            <person name="Sullivan S.A."/>
            <person name="Tapia R."/>
            <person name="Thompson L.S."/>
            <person name="Watkins K.L."/>
            <person name="Yang Q."/>
            <person name="Yu C."/>
            <person name="Zafar N."/>
            <person name="Zhou L."/>
            <person name="Kuske C.R."/>
        </authorList>
    </citation>
    <scope>NUCLEOTIDE SEQUENCE [LARGE SCALE GENOMIC DNA]</scope>
    <source>
        <strain evidence="2">ATCC 51196 / DSM 11244 / BCRC 80197 / JCM 7670 / NBRC 15755 / NCIMB 13165 / 161</strain>
    </source>
</reference>
<dbReference type="EMBL" id="CP001472">
    <property type="protein sequence ID" value="ACO34560.1"/>
    <property type="molecule type" value="Genomic_DNA"/>
</dbReference>